<gene>
    <name evidence="1" type="ORF">VP01_191g10</name>
</gene>
<dbReference type="AlphaFoldDB" id="A0A0L6VCI9"/>
<dbReference type="EMBL" id="LAVV01006748">
    <property type="protein sequence ID" value="KNZ58496.1"/>
    <property type="molecule type" value="Genomic_DNA"/>
</dbReference>
<evidence type="ECO:0000313" key="2">
    <source>
        <dbReference type="Proteomes" id="UP000037035"/>
    </source>
</evidence>
<keyword evidence="2" id="KW-1185">Reference proteome</keyword>
<organism evidence="1 2">
    <name type="scientific">Puccinia sorghi</name>
    <dbReference type="NCBI Taxonomy" id="27349"/>
    <lineage>
        <taxon>Eukaryota</taxon>
        <taxon>Fungi</taxon>
        <taxon>Dikarya</taxon>
        <taxon>Basidiomycota</taxon>
        <taxon>Pucciniomycotina</taxon>
        <taxon>Pucciniomycetes</taxon>
        <taxon>Pucciniales</taxon>
        <taxon>Pucciniaceae</taxon>
        <taxon>Puccinia</taxon>
    </lineage>
</organism>
<evidence type="ECO:0000313" key="1">
    <source>
        <dbReference type="EMBL" id="KNZ58496.1"/>
    </source>
</evidence>
<dbReference type="VEuPathDB" id="FungiDB:VP01_191g10"/>
<dbReference type="Proteomes" id="UP000037035">
    <property type="component" value="Unassembled WGS sequence"/>
</dbReference>
<comment type="caution">
    <text evidence="1">The sequence shown here is derived from an EMBL/GenBank/DDBJ whole genome shotgun (WGS) entry which is preliminary data.</text>
</comment>
<name>A0A0L6VCI9_9BASI</name>
<proteinExistence type="predicted"/>
<sequence length="136" mass="15617">MSMDKASFPALYCGPIPTEKQGPGNTLNLSYMAPMPDTHWISALFQPPPSPTQILKPWLQRHLISIPKKSWVWQYFKTVSIENVHWKIWSVLTNHSTKSMSKHLQRQHRISSNHQEISTVTHFMKAGDSKAPKKLS</sequence>
<evidence type="ECO:0008006" key="3">
    <source>
        <dbReference type="Google" id="ProtNLM"/>
    </source>
</evidence>
<accession>A0A0L6VCI9</accession>
<protein>
    <recommendedName>
        <fullName evidence="3">BED-type domain-containing protein</fullName>
    </recommendedName>
</protein>
<reference evidence="1 2" key="1">
    <citation type="submission" date="2015-08" db="EMBL/GenBank/DDBJ databases">
        <title>Next Generation Sequencing and Analysis of the Genome of Puccinia sorghi L Schw, the Causal Agent of Maize Common Rust.</title>
        <authorList>
            <person name="Rochi L."/>
            <person name="Burguener G."/>
            <person name="Darino M."/>
            <person name="Turjanski A."/>
            <person name="Kreff E."/>
            <person name="Dieguez M.J."/>
            <person name="Sacco F."/>
        </authorList>
    </citation>
    <scope>NUCLEOTIDE SEQUENCE [LARGE SCALE GENOMIC DNA]</scope>
    <source>
        <strain evidence="1 2">RO10H11247</strain>
    </source>
</reference>